<evidence type="ECO:0000313" key="3">
    <source>
        <dbReference type="Proteomes" id="UP000039865"/>
    </source>
</evidence>
<protein>
    <submittedName>
        <fullName evidence="2">Uncharacterized protein</fullName>
    </submittedName>
</protein>
<accession>A0A078AAZ3</accession>
<reference evidence="2 3" key="1">
    <citation type="submission" date="2014-06" db="EMBL/GenBank/DDBJ databases">
        <authorList>
            <person name="Swart Estienne"/>
        </authorList>
    </citation>
    <scope>NUCLEOTIDE SEQUENCE [LARGE SCALE GENOMIC DNA]</scope>
    <source>
        <strain evidence="2 3">130c</strain>
    </source>
</reference>
<feature type="compositionally biased region" description="Basic and acidic residues" evidence="1">
    <location>
        <begin position="371"/>
        <end position="382"/>
    </location>
</feature>
<gene>
    <name evidence="2" type="primary">Contig3222.g3448</name>
    <name evidence="2" type="ORF">STYLEM_8016</name>
</gene>
<feature type="compositionally biased region" description="Polar residues" evidence="1">
    <location>
        <begin position="276"/>
        <end position="286"/>
    </location>
</feature>
<keyword evidence="3" id="KW-1185">Reference proteome</keyword>
<dbReference type="InParanoid" id="A0A078AAZ3"/>
<feature type="compositionally biased region" description="Polar residues" evidence="1">
    <location>
        <begin position="336"/>
        <end position="356"/>
    </location>
</feature>
<evidence type="ECO:0000256" key="1">
    <source>
        <dbReference type="SAM" id="MobiDB-lite"/>
    </source>
</evidence>
<dbReference type="EMBL" id="CCKQ01007628">
    <property type="protein sequence ID" value="CDW79031.1"/>
    <property type="molecule type" value="Genomic_DNA"/>
</dbReference>
<dbReference type="AlphaFoldDB" id="A0A078AAZ3"/>
<organism evidence="2 3">
    <name type="scientific">Stylonychia lemnae</name>
    <name type="common">Ciliate</name>
    <dbReference type="NCBI Taxonomy" id="5949"/>
    <lineage>
        <taxon>Eukaryota</taxon>
        <taxon>Sar</taxon>
        <taxon>Alveolata</taxon>
        <taxon>Ciliophora</taxon>
        <taxon>Intramacronucleata</taxon>
        <taxon>Spirotrichea</taxon>
        <taxon>Stichotrichia</taxon>
        <taxon>Sporadotrichida</taxon>
        <taxon>Oxytrichidae</taxon>
        <taxon>Stylonychinae</taxon>
        <taxon>Stylonychia</taxon>
    </lineage>
</organism>
<feature type="compositionally biased region" description="Low complexity" evidence="1">
    <location>
        <begin position="390"/>
        <end position="412"/>
    </location>
</feature>
<feature type="compositionally biased region" description="Basic and acidic residues" evidence="1">
    <location>
        <begin position="265"/>
        <end position="275"/>
    </location>
</feature>
<sequence>MDLSNREGYNRLKQAIEDSYQTVKKVKRGISLEDQQNYINSVNQQSLPIFENQRLRHDLSSYLDHQFNPSSHHIIVQYKQFIIGSKSEDFQQKQQFTNQSNNIPQFLNALKISQQQQYEMNQTEIQNQKDPKQMLQELKQKFDFPVNPAFFHSSVVKQPKKLVSLEEFCQEKGIQLTKHQSVQSTLTKIKKEHNFWNERFNQIIKGYRDSDFNQNLVQFVTDFNYSEMSQAEMELIFSKEMSMNTIGRILKQNVQKFLDANRDKKLTKENEEKNAKSPTKTKNNQNSFKLSYTLLSNTLTQNNNFDLKKVEELYNNSFSKKKSKIRTTIEQKDQKGTSSNNKYSFKTQLKNHNNGHNIDEMESSDDYSSEDYEKLNERENQLRNRQQSKQNDNQSSYASQQQQQQSLLDQQSNGTAIPGASKFFTTTMKRRFRQWLQDKRRKQLIVDEHNRQIDTMRGELNKMMGQIDRIDQDERKRKAMREYKTITDKKQKQDDIDKEMLRKKFKKFFNKRNIQIARLINTTDRVQSNHEEMSLKLQKMLDRVELDRPLLFKEKIETIWNYNDDQSGSSSVSPRAPLDISTRLHKDPSKCAIDHSQVLLRTQLSERSLEGQNSKDLRLQLEQKKLERMKINSQQKESYKKILNKMTSNRKRTSQSDIQPEEIRILELIKIVIDGGWVIESLVFEEIIEMSCINQIINQYKEQTERYLKDDGTYQEECEVDPRILSIVNTAQMIAHNLGMKEVIYLIPMHQKN</sequence>
<proteinExistence type="predicted"/>
<name>A0A078AAZ3_STYLE</name>
<feature type="region of interest" description="Disordered" evidence="1">
    <location>
        <begin position="265"/>
        <end position="286"/>
    </location>
</feature>
<dbReference type="Proteomes" id="UP000039865">
    <property type="component" value="Unassembled WGS sequence"/>
</dbReference>
<feature type="region of interest" description="Disordered" evidence="1">
    <location>
        <begin position="321"/>
        <end position="422"/>
    </location>
</feature>
<feature type="compositionally biased region" description="Acidic residues" evidence="1">
    <location>
        <begin position="360"/>
        <end position="370"/>
    </location>
</feature>
<evidence type="ECO:0000313" key="2">
    <source>
        <dbReference type="EMBL" id="CDW79031.1"/>
    </source>
</evidence>